<dbReference type="GO" id="GO:0051287">
    <property type="term" value="F:NAD binding"/>
    <property type="evidence" value="ECO:0007669"/>
    <property type="project" value="InterPro"/>
</dbReference>
<reference evidence="7" key="4">
    <citation type="journal article" date="2023" name="Microbiol. Resour. Announc.">
        <title>Complete Genome Sequence of Vulcanisaeta souniana Strain IC-059, a Hyperthermophilic Archaeon Isolated from Hot Spring Water in Japan.</title>
        <authorList>
            <person name="Kato S."/>
            <person name="Itoh T."/>
            <person name="Wu L."/>
            <person name="Ma J."/>
            <person name="Ohkuma M."/>
        </authorList>
    </citation>
    <scope>NUCLEOTIDE SEQUENCE</scope>
    <source>
        <strain evidence="7">JCM 11219</strain>
    </source>
</reference>
<keyword evidence="3 5" id="KW-1278">Translocase</keyword>
<comment type="similarity">
    <text evidence="1 5">Belongs to the complex I 49 kDa subunit family.</text>
</comment>
<dbReference type="PANTHER" id="PTHR11993:SF10">
    <property type="entry name" value="NADH DEHYDROGENASE [UBIQUINONE] IRON-SULFUR PROTEIN 2, MITOCHONDRIAL"/>
    <property type="match status" value="1"/>
</dbReference>
<accession>A0A830E818</accession>
<dbReference type="SUPFAM" id="SSF56762">
    <property type="entry name" value="HydB/Nqo4-like"/>
    <property type="match status" value="1"/>
</dbReference>
<evidence type="ECO:0000313" key="8">
    <source>
        <dbReference type="EMBL" id="GGI78848.1"/>
    </source>
</evidence>
<dbReference type="Pfam" id="PF00346">
    <property type="entry name" value="Complex1_49kDa"/>
    <property type="match status" value="1"/>
</dbReference>
<dbReference type="GO" id="GO:0016651">
    <property type="term" value="F:oxidoreductase activity, acting on NAD(P)H"/>
    <property type="evidence" value="ECO:0007669"/>
    <property type="project" value="InterPro"/>
</dbReference>
<dbReference type="RefSeq" id="WP_229709823.1">
    <property type="nucleotide sequence ID" value="NZ_AP026830.1"/>
</dbReference>
<reference evidence="10" key="3">
    <citation type="submission" date="2022-09" db="EMBL/GenBank/DDBJ databases">
        <title>Complete genome sequence of Vulcanisaeta souniana.</title>
        <authorList>
            <person name="Kato S."/>
            <person name="Itoh T."/>
            <person name="Ohkuma M."/>
        </authorList>
    </citation>
    <scope>NUCLEOTIDE SEQUENCE [LARGE SCALE GENOMIC DNA]</scope>
    <source>
        <strain evidence="10">JCM 11219</strain>
    </source>
</reference>
<keyword evidence="2 5" id="KW-0813">Transport</keyword>
<dbReference type="InterPro" id="IPR014029">
    <property type="entry name" value="NADH_UbQ_OxRdtase_49kDa_CS"/>
</dbReference>
<evidence type="ECO:0000259" key="6">
    <source>
        <dbReference type="Pfam" id="PF00346"/>
    </source>
</evidence>
<dbReference type="PANTHER" id="PTHR11993">
    <property type="entry name" value="NADH-UBIQUINONE OXIDOREDUCTASE 49 KDA SUBUNIT"/>
    <property type="match status" value="1"/>
</dbReference>
<evidence type="ECO:0000256" key="5">
    <source>
        <dbReference type="RuleBase" id="RU003685"/>
    </source>
</evidence>
<evidence type="ECO:0000256" key="4">
    <source>
        <dbReference type="ARBA" id="ARBA00023027"/>
    </source>
</evidence>
<dbReference type="Proteomes" id="UP001060771">
    <property type="component" value="Chromosome"/>
</dbReference>
<dbReference type="EMBL" id="BMNM01000005">
    <property type="protein sequence ID" value="GGI78848.1"/>
    <property type="molecule type" value="Genomic_DNA"/>
</dbReference>
<protein>
    <submittedName>
        <fullName evidence="8">NADH dehydrogenase subunit D</fullName>
    </submittedName>
</protein>
<dbReference type="GO" id="GO:0048038">
    <property type="term" value="F:quinone binding"/>
    <property type="evidence" value="ECO:0007669"/>
    <property type="project" value="InterPro"/>
</dbReference>
<dbReference type="InterPro" id="IPR001135">
    <property type="entry name" value="NADH_Q_OxRdtase_suD"/>
</dbReference>
<dbReference type="NCBIfam" id="NF004739">
    <property type="entry name" value="PRK06075.1"/>
    <property type="match status" value="1"/>
</dbReference>
<evidence type="ECO:0000256" key="1">
    <source>
        <dbReference type="ARBA" id="ARBA00005769"/>
    </source>
</evidence>
<dbReference type="InterPro" id="IPR022885">
    <property type="entry name" value="NDH1_su_D/H"/>
</dbReference>
<proteinExistence type="inferred from homology"/>
<keyword evidence="4 5" id="KW-0520">NAD</keyword>
<name>A0A830E818_9CREN</name>
<evidence type="ECO:0000313" key="9">
    <source>
        <dbReference type="Proteomes" id="UP000657075"/>
    </source>
</evidence>
<evidence type="ECO:0000256" key="3">
    <source>
        <dbReference type="ARBA" id="ARBA00022967"/>
    </source>
</evidence>
<dbReference type="PROSITE" id="PS00535">
    <property type="entry name" value="COMPLEX1_49K"/>
    <property type="match status" value="1"/>
</dbReference>
<dbReference type="InterPro" id="IPR029014">
    <property type="entry name" value="NiFe-Hase_large"/>
</dbReference>
<sequence length="425" mass="48132">MSNDNGEKYAELPVGMEVPEEFTRNFVPIPKEYVEAAYKGEEYLVFIGPQHPGSGHMRIILRLKGDYVVDAIPDPGYVHRGVEKLAETRLYIHVIPLIERPTIQDSANFDLGYSRAVEKLADLDVPKRAQYIRVILAELSRIATHLYDTGILAVFIGHSTGYMWAFGLRDVINEAFIRITGTRTTLSYTIPGGVRWDVKPDVLNFVYELTNYLERKMKDMESIFVKNPVTIHRLKEVGVLTKEDAIKYGLVGPFLRASGVEYDVRKVEPYDAYNEFDWDIPVADEGDSYSRFLVRVEEIRQSIKIIRQAVKNIPDTPIISEKLLSRVPPKDRPQAAKSVWTFLTKTHVGLTPGAGEATTLTEASRGLLLFTLISDGHSNVPYRLRMVTPSWLLLRGFMEALKGYRLADVPAIYGSFGYFPPEADR</sequence>
<keyword evidence="10" id="KW-1185">Reference proteome</keyword>
<reference evidence="8" key="1">
    <citation type="journal article" date="2014" name="Int. J. Syst. Evol. Microbiol.">
        <title>Complete genome sequence of Corynebacterium casei LMG S-19264T (=DSM 44701T), isolated from a smear-ripened cheese.</title>
        <authorList>
            <consortium name="US DOE Joint Genome Institute (JGI-PGF)"/>
            <person name="Walter F."/>
            <person name="Albersmeier A."/>
            <person name="Kalinowski J."/>
            <person name="Ruckert C."/>
        </authorList>
    </citation>
    <scope>NUCLEOTIDE SEQUENCE</scope>
    <source>
        <strain evidence="8">JCM 11219</strain>
    </source>
</reference>
<dbReference type="EMBL" id="AP026830">
    <property type="protein sequence ID" value="BDR93265.1"/>
    <property type="molecule type" value="Genomic_DNA"/>
</dbReference>
<dbReference type="Gene3D" id="1.10.645.10">
    <property type="entry name" value="Cytochrome-c3 Hydrogenase, chain B"/>
    <property type="match status" value="1"/>
</dbReference>
<evidence type="ECO:0000313" key="10">
    <source>
        <dbReference type="Proteomes" id="UP001060771"/>
    </source>
</evidence>
<reference evidence="8" key="2">
    <citation type="submission" date="2020-09" db="EMBL/GenBank/DDBJ databases">
        <authorList>
            <person name="Sun Q."/>
            <person name="Ohkuma M."/>
        </authorList>
    </citation>
    <scope>NUCLEOTIDE SEQUENCE</scope>
    <source>
        <strain evidence="8">JCM 11219</strain>
    </source>
</reference>
<dbReference type="Proteomes" id="UP000657075">
    <property type="component" value="Unassembled WGS sequence"/>
</dbReference>
<feature type="domain" description="NADH-quinone oxidoreductase subunit D" evidence="6">
    <location>
        <begin position="156"/>
        <end position="425"/>
    </location>
</feature>
<dbReference type="AlphaFoldDB" id="A0A830E818"/>
<gene>
    <name evidence="8" type="ORF">GCM10007112_14650</name>
    <name evidence="7" type="ORF">Vsou_23580</name>
</gene>
<evidence type="ECO:0000313" key="7">
    <source>
        <dbReference type="EMBL" id="BDR93265.1"/>
    </source>
</evidence>
<organism evidence="8 9">
    <name type="scientific">Vulcanisaeta souniana JCM 11219</name>
    <dbReference type="NCBI Taxonomy" id="1293586"/>
    <lineage>
        <taxon>Archaea</taxon>
        <taxon>Thermoproteota</taxon>
        <taxon>Thermoprotei</taxon>
        <taxon>Thermoproteales</taxon>
        <taxon>Thermoproteaceae</taxon>
        <taxon>Vulcanisaeta</taxon>
    </lineage>
</organism>
<dbReference type="GeneID" id="76207901"/>
<evidence type="ECO:0000256" key="2">
    <source>
        <dbReference type="ARBA" id="ARBA00022448"/>
    </source>
</evidence>